<feature type="domain" description="UspA" evidence="2">
    <location>
        <begin position="18"/>
        <end position="158"/>
    </location>
</feature>
<dbReference type="AlphaFoldDB" id="A0A545ARN2"/>
<dbReference type="PANTHER" id="PTHR46268">
    <property type="entry name" value="STRESS RESPONSE PROTEIN NHAX"/>
    <property type="match status" value="1"/>
</dbReference>
<evidence type="ECO:0000256" key="1">
    <source>
        <dbReference type="ARBA" id="ARBA00008791"/>
    </source>
</evidence>
<name>A0A545ARN2_9ACTN</name>
<sequence length="158" mass="16580">MGSWKSERFELGTDGPGTIVVGIDDSPSALRALAYAAGLARRNGSTLVAVHVRSAGIGWSACAGIDATSLLTQAAYEARDAVEATLEAEVGQLASQWGVRVRLVVREGDRLRELAAVADDHHADALIVGASARLGSRLAGSLAVRLVRQRNWPVTIVP</sequence>
<comment type="similarity">
    <text evidence="1">Belongs to the universal stress protein A family.</text>
</comment>
<evidence type="ECO:0000313" key="4">
    <source>
        <dbReference type="Proteomes" id="UP000317982"/>
    </source>
</evidence>
<evidence type="ECO:0000313" key="3">
    <source>
        <dbReference type="EMBL" id="TQS43990.1"/>
    </source>
</evidence>
<dbReference type="RefSeq" id="WP_142705475.1">
    <property type="nucleotide sequence ID" value="NZ_VIRS01000010.1"/>
</dbReference>
<dbReference type="InterPro" id="IPR014729">
    <property type="entry name" value="Rossmann-like_a/b/a_fold"/>
</dbReference>
<dbReference type="SUPFAM" id="SSF52402">
    <property type="entry name" value="Adenine nucleotide alpha hydrolases-like"/>
    <property type="match status" value="1"/>
</dbReference>
<dbReference type="Gene3D" id="3.40.50.620">
    <property type="entry name" value="HUPs"/>
    <property type="match status" value="1"/>
</dbReference>
<comment type="caution">
    <text evidence="3">The sequence shown here is derived from an EMBL/GenBank/DDBJ whole genome shotgun (WGS) entry which is preliminary data.</text>
</comment>
<proteinExistence type="inferred from homology"/>
<dbReference type="InParanoid" id="A0A545ARN2"/>
<dbReference type="Proteomes" id="UP000317982">
    <property type="component" value="Unassembled WGS sequence"/>
</dbReference>
<dbReference type="PANTHER" id="PTHR46268:SF6">
    <property type="entry name" value="UNIVERSAL STRESS PROTEIN UP12"/>
    <property type="match status" value="1"/>
</dbReference>
<dbReference type="CDD" id="cd00293">
    <property type="entry name" value="USP-like"/>
    <property type="match status" value="1"/>
</dbReference>
<dbReference type="EMBL" id="VIRS01000010">
    <property type="protein sequence ID" value="TQS43990.1"/>
    <property type="molecule type" value="Genomic_DNA"/>
</dbReference>
<reference evidence="3 4" key="1">
    <citation type="submission" date="2019-07" db="EMBL/GenBank/DDBJ databases">
        <title>Cryptosporangium phraense sp. nov., isolated from plant litter.</title>
        <authorList>
            <person name="Suriyachadkun C."/>
        </authorList>
    </citation>
    <scope>NUCLEOTIDE SEQUENCE [LARGE SCALE GENOMIC DNA]</scope>
    <source>
        <strain evidence="3 4">A-T 5661</strain>
    </source>
</reference>
<gene>
    <name evidence="3" type="ORF">FL583_16155</name>
</gene>
<keyword evidence="4" id="KW-1185">Reference proteome</keyword>
<dbReference type="OrthoDB" id="4553288at2"/>
<dbReference type="InterPro" id="IPR006016">
    <property type="entry name" value="UspA"/>
</dbReference>
<dbReference type="Pfam" id="PF00582">
    <property type="entry name" value="Usp"/>
    <property type="match status" value="1"/>
</dbReference>
<protein>
    <submittedName>
        <fullName evidence="3">Universal stress protein</fullName>
    </submittedName>
</protein>
<accession>A0A545ARN2</accession>
<organism evidence="3 4">
    <name type="scientific">Cryptosporangium phraense</name>
    <dbReference type="NCBI Taxonomy" id="2593070"/>
    <lineage>
        <taxon>Bacteria</taxon>
        <taxon>Bacillati</taxon>
        <taxon>Actinomycetota</taxon>
        <taxon>Actinomycetes</taxon>
        <taxon>Cryptosporangiales</taxon>
        <taxon>Cryptosporangiaceae</taxon>
        <taxon>Cryptosporangium</taxon>
    </lineage>
</organism>
<evidence type="ECO:0000259" key="2">
    <source>
        <dbReference type="Pfam" id="PF00582"/>
    </source>
</evidence>